<dbReference type="PROSITE" id="PS51257">
    <property type="entry name" value="PROKAR_LIPOPROTEIN"/>
    <property type="match status" value="1"/>
</dbReference>
<sequence>MKKPLYFTIAVTITFLLLACTNGVSENGTKQLQIIYINNDSPEKRRAEIVQDTQIITLNNTKYHSYITRTPNDSLPYVTGKDGITYVDNTITLRITRGNVPIFNRTFTKNNFATLVNDEFLREATLEGMVYDKTTPEGIKYAVSLCYPQTDLYMPVSITIDIHGRMEMIQAEEMPAETAHEEHSSHI</sequence>
<organism evidence="1">
    <name type="scientific">termite gut metagenome</name>
    <dbReference type="NCBI Taxonomy" id="433724"/>
    <lineage>
        <taxon>unclassified sequences</taxon>
        <taxon>metagenomes</taxon>
        <taxon>organismal metagenomes</taxon>
    </lineage>
</organism>
<accession>A0A5J4RRX1</accession>
<protein>
    <recommendedName>
        <fullName evidence="2">DUF4738 domain-containing protein</fullName>
    </recommendedName>
</protein>
<dbReference type="AlphaFoldDB" id="A0A5J4RRX1"/>
<comment type="caution">
    <text evidence="1">The sequence shown here is derived from an EMBL/GenBank/DDBJ whole genome shotgun (WGS) entry which is preliminary data.</text>
</comment>
<evidence type="ECO:0000313" key="1">
    <source>
        <dbReference type="EMBL" id="KAA6336474.1"/>
    </source>
</evidence>
<dbReference type="Gene3D" id="2.40.128.510">
    <property type="entry name" value="Protein of unknown function DUF4738"/>
    <property type="match status" value="1"/>
</dbReference>
<dbReference type="Pfam" id="PF15889">
    <property type="entry name" value="DUF4738"/>
    <property type="match status" value="1"/>
</dbReference>
<name>A0A5J4RRX1_9ZZZZ</name>
<dbReference type="InterPro" id="IPR031762">
    <property type="entry name" value="DUF4738"/>
</dbReference>
<proteinExistence type="predicted"/>
<dbReference type="EMBL" id="SNRY01000788">
    <property type="protein sequence ID" value="KAA6336474.1"/>
    <property type="molecule type" value="Genomic_DNA"/>
</dbReference>
<evidence type="ECO:0008006" key="2">
    <source>
        <dbReference type="Google" id="ProtNLM"/>
    </source>
</evidence>
<reference evidence="1" key="1">
    <citation type="submission" date="2019-03" db="EMBL/GenBank/DDBJ databases">
        <title>Single cell metagenomics reveals metabolic interactions within the superorganism composed of flagellate Streblomastix strix and complex community of Bacteroidetes bacteria on its surface.</title>
        <authorList>
            <person name="Treitli S.C."/>
            <person name="Kolisko M."/>
            <person name="Husnik F."/>
            <person name="Keeling P."/>
            <person name="Hampl V."/>
        </authorList>
    </citation>
    <scope>NUCLEOTIDE SEQUENCE</scope>
    <source>
        <strain evidence="1">STM</strain>
    </source>
</reference>
<gene>
    <name evidence="1" type="ORF">EZS27_015363</name>
</gene>